<feature type="compositionally biased region" description="Basic and acidic residues" evidence="1">
    <location>
        <begin position="42"/>
        <end position="57"/>
    </location>
</feature>
<evidence type="ECO:0000256" key="2">
    <source>
        <dbReference type="SAM" id="SignalP"/>
    </source>
</evidence>
<evidence type="ECO:0000256" key="1">
    <source>
        <dbReference type="SAM" id="MobiDB-lite"/>
    </source>
</evidence>
<proteinExistence type="predicted"/>
<dbReference type="RefSeq" id="WP_170227675.1">
    <property type="nucleotide sequence ID" value="NZ_VLLI01000001.1"/>
</dbReference>
<evidence type="ECO:0000313" key="3">
    <source>
        <dbReference type="EMBL" id="TWJ04812.1"/>
    </source>
</evidence>
<organism evidence="3 4">
    <name type="scientific">Mucilaginibacter frigoritolerans</name>
    <dbReference type="NCBI Taxonomy" id="652788"/>
    <lineage>
        <taxon>Bacteria</taxon>
        <taxon>Pseudomonadati</taxon>
        <taxon>Bacteroidota</taxon>
        <taxon>Sphingobacteriia</taxon>
        <taxon>Sphingobacteriales</taxon>
        <taxon>Sphingobacteriaceae</taxon>
        <taxon>Mucilaginibacter</taxon>
    </lineage>
</organism>
<sequence>MKKLITMIALTAIGFGSVYAHSAVAAVKTMQTDTTKKKVKTKRDSTKKKDSTMMKHR</sequence>
<comment type="caution">
    <text evidence="3">The sequence shown here is derived from an EMBL/GenBank/DDBJ whole genome shotgun (WGS) entry which is preliminary data.</text>
</comment>
<keyword evidence="2" id="KW-0732">Signal</keyword>
<feature type="signal peptide" evidence="2">
    <location>
        <begin position="1"/>
        <end position="25"/>
    </location>
</feature>
<accession>A0A562UG42</accession>
<dbReference type="Proteomes" id="UP000317010">
    <property type="component" value="Unassembled WGS sequence"/>
</dbReference>
<dbReference type="EMBL" id="VLLI01000001">
    <property type="protein sequence ID" value="TWJ04812.1"/>
    <property type="molecule type" value="Genomic_DNA"/>
</dbReference>
<reference evidence="3 4" key="1">
    <citation type="submission" date="2019-07" db="EMBL/GenBank/DDBJ databases">
        <title>Genomic Encyclopedia of Archaeal and Bacterial Type Strains, Phase II (KMG-II): from individual species to whole genera.</title>
        <authorList>
            <person name="Goeker M."/>
        </authorList>
    </citation>
    <scope>NUCLEOTIDE SEQUENCE [LARGE SCALE GENOMIC DNA]</scope>
    <source>
        <strain evidence="3 4">ATCC BAA-1854</strain>
    </source>
</reference>
<dbReference type="AlphaFoldDB" id="A0A562UG42"/>
<feature type="region of interest" description="Disordered" evidence="1">
    <location>
        <begin position="30"/>
        <end position="57"/>
    </location>
</feature>
<feature type="chain" id="PRO_5021838730" description="Pentapeptide MXKDX repeat protein" evidence="2">
    <location>
        <begin position="26"/>
        <end position="57"/>
    </location>
</feature>
<evidence type="ECO:0000313" key="4">
    <source>
        <dbReference type="Proteomes" id="UP000317010"/>
    </source>
</evidence>
<protein>
    <recommendedName>
        <fullName evidence="5">Pentapeptide MXKDX repeat protein</fullName>
    </recommendedName>
</protein>
<gene>
    <name evidence="3" type="ORF">JN11_00535</name>
</gene>
<evidence type="ECO:0008006" key="5">
    <source>
        <dbReference type="Google" id="ProtNLM"/>
    </source>
</evidence>
<name>A0A562UG42_9SPHI</name>
<keyword evidence="4" id="KW-1185">Reference proteome</keyword>